<evidence type="ECO:0000313" key="4">
    <source>
        <dbReference type="Proteomes" id="UP001337305"/>
    </source>
</evidence>
<proteinExistence type="predicted"/>
<feature type="compositionally biased region" description="Low complexity" evidence="1">
    <location>
        <begin position="184"/>
        <end position="198"/>
    </location>
</feature>
<feature type="region of interest" description="Disordered" evidence="1">
    <location>
        <begin position="178"/>
        <end position="198"/>
    </location>
</feature>
<feature type="region of interest" description="Disordered" evidence="1">
    <location>
        <begin position="104"/>
        <end position="123"/>
    </location>
</feature>
<evidence type="ECO:0000313" key="3">
    <source>
        <dbReference type="EMBL" id="MEF3833074.1"/>
    </source>
</evidence>
<sequence>MKTKLLFFAFFSIGYISIAQVGVGTPLPNSSAQLDVVASDKGILIPRVSLLSSTDITTISNGNVESLLIFNTSTISDVRPGYYYWHNNIWNRIIIQGESASGVSSGSGAPTGTSPTNPQDGDLYIDNTTGETYVYNSTTGTWDTAPYKVVSGDVGNVVIEDANGLAYLSADAITAAGGVGSGDGPPNDGTDDPANPTDGQIYIDSSTGETYVYDGATNTWNTAKSNVVSANTGNVVIEDANGLAYLSADAIAAAGGVGSGDGPPNDGTDDPANPTDGQIYIDSSTGETYVYDGATNTWNAAKSNVVSANTGNVVIEDANGLAYLSADAIAAAGGVGSGDGPPNDGTDDPANPTDGQIYIDSSTGETYVYDGATNTWNTAKSNVVSADAGNIITEDTNGLAYLSIAGITAAETTSTLTQNDVTGDATYTDEDGLVTTVDVISTDAANIIVAGTDGGALVNPAALAAAETTTTVANTVTGHKIGDYTNEDAVAIDINETVTSVVQSGTGIITYTNEDGTAQTANVISTDAANIIVAGTDGGALVNPAALAAAETTTTVANTVTGHKIGDYTNEDAVAIDINETVTSVVQAGTGIITYTNEDGTAQTANVISTDAANIIVAGTDGGALVNPAALAAAETTTTVANTVTGHKIGDYTNEDAVAIDINETVTSVVQAGTGIITYTNEDGTAQTANVISTDAANIIVAGTDGGALVNPAALAAAETTTNLAQAGTGIITYTNEDGTAQTANVISTDAANIIVAGTDGGALVNPAALAAAETTTTVANTVTGHKIGDYTNEDAVAIDINETVTSVVQAGTGIITYTNEDGTAQTANVISTDAANIIVAGTDGGALVNPAALAAAETTTNLAQSGTGIITYTNEDGTAQTANVISTDAANIIVAGTDGGALVNPVALAAAETTTNLAQSGTGIITYTNEDGTAQTANVISTDAANIIVAGTDGGALVNPAALAAAETTTTVANTVTGHKIGDYTNEDAVAIDINETVTSVVQAGTGIITYTNEDGTAQTANVISTDAANIIVAGTDGGALVNPAALAAAETTTTVANTVTGHKIGDYTNEDAVAIDINETVTSVVQAGTGIITYTNEDGTAQTANVISTDAANIIVAGTDGGALVNPAALAAAETTTNLAQAGTGIITYTNEDGTAQTANVISTDAANIIVAGTDGGALVNPAALAAAETTTNLAQSGTGIITYTNEDGTAQTANVISTDAANIIVAGTDGGALVNPAALAAAETTTNLAQSGTGIITYTNEDGTAQTANVISTDAANIIVAGTDGGALVNPAALAAAETTTTVANTVTGHKIGDYTNEDAVAIDINETVTSVVQSGTGIITYTNEDGTAQTANVISTDAANIIVAGTDGGALVNPAALAAAETTTNLAQAGTGIITYTNEDGTAQTANVISTDAANIIVAGTDGGALVNPAALAAAETTTTVANTVTGHKIGDYTNEDAVAIDINETVTSVVQAGTGIITYTNEDGTAQTANVISTDAANIIVAGTDGGALVNPAALAAAETTTNLAQAGTGIITYTNEDGTAQTANVISTDAANIIVAGTDGGALVNPAALAAAETTTTVANTVTGHKIGDYTNEDAVAIDINETVTSVVQAGTGIITYTNEDGTAQTANVISTDAANIIVAGTDGGALVNPAALAAAETTTTVANTVTGHKIGDYTNEDAVAIDINETVTSVVQAGTGIITYTNEDGTAQTANVISTDAANIIVAGTDGGALVNPAALAAAETTTNLAQSGTGIITYTNEDGTAQTANVISTDAANIIVAGTDGGALVNPAALAAAETTTNLAQSGTGIITYTNEDGTAQTANVISTDAANIIVAGTDGGALVNPAALAAAETTTNLAQAGTGIITYTNEDGTAQTANVISTDAANIIVAGTDGGALVNPAALAAAETTTTVANTVTGHKIGDYTNEDAVAIDINETVTSVTQNNTTGVITYTNENGVTDNTVNAGELLNVVSVEPTNGNAIKIGTDGGAYINPLVTEVFSAEYAGATLFADGSNNIGMMTSDNAGASGSWMNYYEWSSGEATAQDYDVVVRFTLPNDFTAWDTNPIVIDYQAEGAATFGATMFLENGAALGTIAATTSGAWTTANLSPGAMTAGQTAVIVLKLTSAPNDDTKKVRIGDITLNYKK</sequence>
<dbReference type="Proteomes" id="UP001337305">
    <property type="component" value="Unassembled WGS sequence"/>
</dbReference>
<accession>A0ABU7XQT1</accession>
<comment type="caution">
    <text evidence="3">The sequence shown here is derived from an EMBL/GenBank/DDBJ whole genome shotgun (WGS) entry which is preliminary data.</text>
</comment>
<name>A0ABU7XQT1_9FLAO</name>
<keyword evidence="4" id="KW-1185">Reference proteome</keyword>
<evidence type="ECO:0000256" key="2">
    <source>
        <dbReference type="SAM" id="SignalP"/>
    </source>
</evidence>
<protein>
    <submittedName>
        <fullName evidence="3">Uncharacterized protein</fullName>
    </submittedName>
</protein>
<evidence type="ECO:0000256" key="1">
    <source>
        <dbReference type="SAM" id="MobiDB-lite"/>
    </source>
</evidence>
<organism evidence="3 4">
    <name type="scientific">Flavivirga spongiicola</name>
    <dbReference type="NCBI Taxonomy" id="421621"/>
    <lineage>
        <taxon>Bacteria</taxon>
        <taxon>Pseudomonadati</taxon>
        <taxon>Bacteroidota</taxon>
        <taxon>Flavobacteriia</taxon>
        <taxon>Flavobacteriales</taxon>
        <taxon>Flavobacteriaceae</taxon>
        <taxon>Flavivirga</taxon>
    </lineage>
</organism>
<dbReference type="RefSeq" id="WP_303305424.1">
    <property type="nucleotide sequence ID" value="NZ_JAODOP010000004.1"/>
</dbReference>
<dbReference type="EMBL" id="JAODOP010000004">
    <property type="protein sequence ID" value="MEF3833074.1"/>
    <property type="molecule type" value="Genomic_DNA"/>
</dbReference>
<gene>
    <name evidence="3" type="ORF">N1F79_08020</name>
</gene>
<feature type="compositionally biased region" description="Low complexity" evidence="1">
    <location>
        <begin position="104"/>
        <end position="116"/>
    </location>
</feature>
<feature type="signal peptide" evidence="2">
    <location>
        <begin position="1"/>
        <end position="21"/>
    </location>
</feature>
<keyword evidence="2" id="KW-0732">Signal</keyword>
<feature type="chain" id="PRO_5046906300" evidence="2">
    <location>
        <begin position="22"/>
        <end position="2151"/>
    </location>
</feature>
<reference evidence="3 4" key="1">
    <citation type="submission" date="2022-09" db="EMBL/GenBank/DDBJ databases">
        <title>Genome sequencing of Flavivirga sp. MEBiC05379.</title>
        <authorList>
            <person name="Oh H.-M."/>
            <person name="Kwon K.K."/>
            <person name="Park M.J."/>
            <person name="Yang S.-H."/>
        </authorList>
    </citation>
    <scope>NUCLEOTIDE SEQUENCE [LARGE SCALE GENOMIC DNA]</scope>
    <source>
        <strain evidence="3 4">MEBiC05379</strain>
    </source>
</reference>